<dbReference type="InterPro" id="IPR032675">
    <property type="entry name" value="LRR_dom_sf"/>
</dbReference>
<dbReference type="Pfam" id="PF12937">
    <property type="entry name" value="F-box-like"/>
    <property type="match status" value="1"/>
</dbReference>
<dbReference type="CDD" id="cd09917">
    <property type="entry name" value="F-box_SF"/>
    <property type="match status" value="1"/>
</dbReference>
<dbReference type="EMBL" id="CAXLJM020000013">
    <property type="protein sequence ID" value="CAL8078284.1"/>
    <property type="molecule type" value="Genomic_DNA"/>
</dbReference>
<reference evidence="2 3" key="1">
    <citation type="submission" date="2024-08" db="EMBL/GenBank/DDBJ databases">
        <authorList>
            <person name="Cucini C."/>
            <person name="Frati F."/>
        </authorList>
    </citation>
    <scope>NUCLEOTIDE SEQUENCE [LARGE SCALE GENOMIC DNA]</scope>
</reference>
<dbReference type="SUPFAM" id="SSF81383">
    <property type="entry name" value="F-box domain"/>
    <property type="match status" value="1"/>
</dbReference>
<dbReference type="Proteomes" id="UP001642540">
    <property type="component" value="Unassembled WGS sequence"/>
</dbReference>
<dbReference type="InterPro" id="IPR036047">
    <property type="entry name" value="F-box-like_dom_sf"/>
</dbReference>
<sequence>MDLDLGVTATPRAADTILPVEVWGLILDCLRSPSDLLNCSLTCRYFAEHLKLRKTTYLMPQVFPVLYKYLGEIETQTEGEVEVLEHELEEDVLIRLDSALKMRLVSNSWKQSVDMFLQEKSGNDLDGFINDDGYDQRSEIPEIPYSFSVFNMRKLESLMLKDFPHDSNPFISRYLSYMEPFNRVHQRLRPQLRKNFRTMLESFGSQIWECHLSFRCSYSITARRKIYELVRNWLTLMPNLKILAIRNEHINTAAYITTTCTDPCQVLLQRKPMPTLMHLRKLTMTNVQFPISEGIVLQNPKLHNLSVIGDGYKIVPSHSIDSVMLHEIEILTVNLFLDVDFKLEFQNPVLKNLKCLHLSLARREPKEVIAAFSSSSFTSSLEYLFIEVKDRNIFFVFKEGLENFALELPNLKKFKFSVTVPMDVTTIDFLAKCTELQEIRLEIPIPSRTSGISNRVIQFENCIGSMQNSNIWQLLPMLTMLKIQTNIQVSGPSNPINGPKICYTYTKGQRGNITSNTTIQ</sequence>
<keyword evidence="3" id="KW-1185">Reference proteome</keyword>
<dbReference type="InterPro" id="IPR001810">
    <property type="entry name" value="F-box_dom"/>
</dbReference>
<organism evidence="2 3">
    <name type="scientific">Orchesella dallaii</name>
    <dbReference type="NCBI Taxonomy" id="48710"/>
    <lineage>
        <taxon>Eukaryota</taxon>
        <taxon>Metazoa</taxon>
        <taxon>Ecdysozoa</taxon>
        <taxon>Arthropoda</taxon>
        <taxon>Hexapoda</taxon>
        <taxon>Collembola</taxon>
        <taxon>Entomobryomorpha</taxon>
        <taxon>Entomobryoidea</taxon>
        <taxon>Orchesellidae</taxon>
        <taxon>Orchesellinae</taxon>
        <taxon>Orchesella</taxon>
    </lineage>
</organism>
<comment type="caution">
    <text evidence="2">The sequence shown here is derived from an EMBL/GenBank/DDBJ whole genome shotgun (WGS) entry which is preliminary data.</text>
</comment>
<protein>
    <recommendedName>
        <fullName evidence="1">F-box domain-containing protein</fullName>
    </recommendedName>
</protein>
<evidence type="ECO:0000259" key="1">
    <source>
        <dbReference type="Pfam" id="PF12937"/>
    </source>
</evidence>
<name>A0ABP1PUW0_9HEXA</name>
<gene>
    <name evidence="2" type="ORF">ODALV1_LOCUS4053</name>
</gene>
<evidence type="ECO:0000313" key="2">
    <source>
        <dbReference type="EMBL" id="CAL8078284.1"/>
    </source>
</evidence>
<feature type="domain" description="F-box" evidence="1">
    <location>
        <begin position="18"/>
        <end position="49"/>
    </location>
</feature>
<dbReference type="Gene3D" id="3.80.10.10">
    <property type="entry name" value="Ribonuclease Inhibitor"/>
    <property type="match status" value="1"/>
</dbReference>
<proteinExistence type="predicted"/>
<accession>A0ABP1PUW0</accession>
<evidence type="ECO:0000313" key="3">
    <source>
        <dbReference type="Proteomes" id="UP001642540"/>
    </source>
</evidence>